<dbReference type="InParanoid" id="A0A2V0P4G9"/>
<keyword evidence="1" id="KW-0812">Transmembrane</keyword>
<dbReference type="Proteomes" id="UP000247498">
    <property type="component" value="Unassembled WGS sequence"/>
</dbReference>
<evidence type="ECO:0000313" key="3">
    <source>
        <dbReference type="Proteomes" id="UP000247498"/>
    </source>
</evidence>
<reference evidence="2 3" key="1">
    <citation type="journal article" date="2018" name="Sci. Rep.">
        <title>Raphidocelis subcapitata (=Pseudokirchneriella subcapitata) provides an insight into genome evolution and environmental adaptations in the Sphaeropleales.</title>
        <authorList>
            <person name="Suzuki S."/>
            <person name="Yamaguchi H."/>
            <person name="Nakajima N."/>
            <person name="Kawachi M."/>
        </authorList>
    </citation>
    <scope>NUCLEOTIDE SEQUENCE [LARGE SCALE GENOMIC DNA]</scope>
    <source>
        <strain evidence="2 3">NIES-35</strain>
    </source>
</reference>
<feature type="transmembrane region" description="Helical" evidence="1">
    <location>
        <begin position="231"/>
        <end position="249"/>
    </location>
</feature>
<dbReference type="EMBL" id="BDRX01000034">
    <property type="protein sequence ID" value="GBF92753.1"/>
    <property type="molecule type" value="Genomic_DNA"/>
</dbReference>
<comment type="caution">
    <text evidence="2">The sequence shown here is derived from an EMBL/GenBank/DDBJ whole genome shotgun (WGS) entry which is preliminary data.</text>
</comment>
<sequence length="331" mass="34178">MKASVPAARARSGLRPAAAPCSSRPRACAAAPCTTCARGAATAEGAAPAPGPLQWAARTVAAAALSAALVLSPPFAGAPPAAAGSAPPLYDGASIVASELRGPISRDLEQLERDAGWKVRVWTAYGGPGLSKPPPGASPRELWGPPDSRTLWLIVDPSSPNIINMTYIGDDVLFKLRRPFLQEVQSRYGNLFFVRDNGESAAVQQATAALTQCLAAPEGCKVVPGLPSDQYFFTLAFSITGGLIAGFVSRIKPQGPVQRQWVWLLIFSPLWAPLFVNFGLGPVVSRTSDLAPILGNTAGFLAAAALPYLDRLGAPAQQQGDGGSGKGGGSA</sequence>
<accession>A0A2V0P4G9</accession>
<dbReference type="STRING" id="307507.A0A2V0P4G9"/>
<feature type="transmembrane region" description="Helical" evidence="1">
    <location>
        <begin position="290"/>
        <end position="309"/>
    </location>
</feature>
<dbReference type="OrthoDB" id="417797at2759"/>
<dbReference type="PANTHER" id="PTHR35514:SF1">
    <property type="entry name" value="THYLAKOID LUMENAL 15.0 KDA PROTEIN 2, CHLOROPLASTIC"/>
    <property type="match status" value="1"/>
</dbReference>
<proteinExistence type="predicted"/>
<gene>
    <name evidence="2" type="ORF">Rsub_05122</name>
</gene>
<dbReference type="PANTHER" id="PTHR35514">
    <property type="entry name" value="THYLAKOID LUMENAL 15.0 KDA PROTEIN 2, CHLOROPLASTIC"/>
    <property type="match status" value="1"/>
</dbReference>
<name>A0A2V0P4G9_9CHLO</name>
<evidence type="ECO:0000313" key="2">
    <source>
        <dbReference type="EMBL" id="GBF92753.1"/>
    </source>
</evidence>
<protein>
    <submittedName>
        <fullName evidence="2">Methanol dehydrogenase</fullName>
    </submittedName>
</protein>
<evidence type="ECO:0000256" key="1">
    <source>
        <dbReference type="SAM" id="Phobius"/>
    </source>
</evidence>
<organism evidence="2 3">
    <name type="scientific">Raphidocelis subcapitata</name>
    <dbReference type="NCBI Taxonomy" id="307507"/>
    <lineage>
        <taxon>Eukaryota</taxon>
        <taxon>Viridiplantae</taxon>
        <taxon>Chlorophyta</taxon>
        <taxon>core chlorophytes</taxon>
        <taxon>Chlorophyceae</taxon>
        <taxon>CS clade</taxon>
        <taxon>Sphaeropleales</taxon>
        <taxon>Selenastraceae</taxon>
        <taxon>Raphidocelis</taxon>
    </lineage>
</organism>
<dbReference type="AlphaFoldDB" id="A0A2V0P4G9"/>
<keyword evidence="3" id="KW-1185">Reference proteome</keyword>
<feature type="transmembrane region" description="Helical" evidence="1">
    <location>
        <begin position="261"/>
        <end position="284"/>
    </location>
</feature>
<keyword evidence="1" id="KW-0472">Membrane</keyword>
<keyword evidence="1" id="KW-1133">Transmembrane helix</keyword>